<dbReference type="Proteomes" id="UP000070258">
    <property type="component" value="Unassembled WGS sequence"/>
</dbReference>
<dbReference type="STRING" id="239498.AXK60_16850"/>
<accession>A0A137ZZ94</accession>
<dbReference type="InterPro" id="IPR037523">
    <property type="entry name" value="VOC_core"/>
</dbReference>
<evidence type="ECO:0000313" key="3">
    <source>
        <dbReference type="EMBL" id="KXP03487.1"/>
    </source>
</evidence>
<reference evidence="3" key="1">
    <citation type="submission" date="2016-02" db="EMBL/GenBank/DDBJ databases">
        <authorList>
            <person name="Teng J.L."/>
            <person name="Yang Y."/>
            <person name="Huang Y."/>
            <person name="Guo F."/>
            <person name="Wei W."/>
            <person name="Chen J.H."/>
            <person name="Wong S.Y."/>
            <person name="Lau S.K."/>
            <person name="Woo P.C."/>
        </authorList>
    </citation>
    <scope>NUCLEOTIDE SEQUENCE</scope>
    <source>
        <strain evidence="3">JCM 15929</strain>
    </source>
</reference>
<evidence type="ECO:0000313" key="5">
    <source>
        <dbReference type="Proteomes" id="UP000070409"/>
    </source>
</evidence>
<protein>
    <recommendedName>
        <fullName evidence="1">VOC domain-containing protein</fullName>
    </recommendedName>
</protein>
<comment type="caution">
    <text evidence="3">The sequence shown here is derived from an EMBL/GenBank/DDBJ whole genome shotgun (WGS) entry which is preliminary data.</text>
</comment>
<dbReference type="EMBL" id="LSRF01000058">
    <property type="protein sequence ID" value="KXP03487.1"/>
    <property type="molecule type" value="Genomic_DNA"/>
</dbReference>
<organism evidence="3 4">
    <name type="scientific">Tsukamurella pseudospumae</name>
    <dbReference type="NCBI Taxonomy" id="239498"/>
    <lineage>
        <taxon>Bacteria</taxon>
        <taxon>Bacillati</taxon>
        <taxon>Actinomycetota</taxon>
        <taxon>Actinomycetes</taxon>
        <taxon>Mycobacteriales</taxon>
        <taxon>Tsukamurellaceae</taxon>
        <taxon>Tsukamurella</taxon>
    </lineage>
</organism>
<evidence type="ECO:0000259" key="1">
    <source>
        <dbReference type="PROSITE" id="PS51819"/>
    </source>
</evidence>
<dbReference type="SUPFAM" id="SSF54593">
    <property type="entry name" value="Glyoxalase/Bleomycin resistance protein/Dihydroxybiphenyl dioxygenase"/>
    <property type="match status" value="1"/>
</dbReference>
<dbReference type="AlphaFoldDB" id="A0A137ZZ94"/>
<dbReference type="InterPro" id="IPR029068">
    <property type="entry name" value="Glyas_Bleomycin-R_OHBP_Dase"/>
</dbReference>
<reference evidence="2 5" key="3">
    <citation type="submission" date="2016-02" db="EMBL/GenBank/DDBJ databases">
        <authorList>
            <person name="Teng J.L."/>
            <person name="Tang Y."/>
            <person name="Huang Y."/>
            <person name="Guo F."/>
            <person name="Wei W."/>
            <person name="Chen J.H."/>
            <person name="Wong S.Y."/>
            <person name="Lau S.K."/>
            <person name="Woo P.C."/>
        </authorList>
    </citation>
    <scope>NUCLEOTIDE SEQUENCE [LARGE SCALE GENOMIC DNA]</scope>
    <source>
        <strain evidence="2 5">JCM 13375</strain>
    </source>
</reference>
<proteinExistence type="predicted"/>
<evidence type="ECO:0000313" key="4">
    <source>
        <dbReference type="Proteomes" id="UP000070258"/>
    </source>
</evidence>
<dbReference type="Pfam" id="PF13669">
    <property type="entry name" value="Glyoxalase_4"/>
    <property type="match status" value="1"/>
</dbReference>
<evidence type="ECO:0000313" key="2">
    <source>
        <dbReference type="EMBL" id="KXO98015.1"/>
    </source>
</evidence>
<dbReference type="Gene3D" id="3.10.180.10">
    <property type="entry name" value="2,3-Dihydroxybiphenyl 1,2-Dioxygenase, domain 1"/>
    <property type="match status" value="1"/>
</dbReference>
<name>A0A137ZZ94_9ACTN</name>
<feature type="domain" description="VOC" evidence="1">
    <location>
        <begin position="5"/>
        <end position="128"/>
    </location>
</feature>
<sequence>MQSVGFYHVAFAVPDLDAAMATFTEAVGVQWHEPQTASLREWTYRIVFSTSEPRIELVEGPVGSPWDVSESGPRFDHLGFWTESLDDTVARWATCDGLRIDYDGRDDGRRFTYSVADALGVRFEAVDIARRSAIDDAWPTDGSGRDSLSG</sequence>
<dbReference type="EMBL" id="LSRE01000014">
    <property type="protein sequence ID" value="KXO98015.1"/>
    <property type="molecule type" value="Genomic_DNA"/>
</dbReference>
<dbReference type="RefSeq" id="WP_068574316.1">
    <property type="nucleotide sequence ID" value="NZ_LSRE01000014.1"/>
</dbReference>
<reference evidence="4" key="2">
    <citation type="submission" date="2016-02" db="EMBL/GenBank/DDBJ databases">
        <authorList>
            <person name="Wen L."/>
            <person name="He K."/>
            <person name="Yang H."/>
        </authorList>
    </citation>
    <scope>NUCLEOTIDE SEQUENCE [LARGE SCALE GENOMIC DNA]</scope>
    <source>
        <strain evidence="4">JCM 15929</strain>
    </source>
</reference>
<dbReference type="Proteomes" id="UP000070409">
    <property type="component" value="Unassembled WGS sequence"/>
</dbReference>
<dbReference type="PROSITE" id="PS51819">
    <property type="entry name" value="VOC"/>
    <property type="match status" value="1"/>
</dbReference>
<gene>
    <name evidence="3" type="ORF">AXK60_16850</name>
    <name evidence="2" type="ORF">AXK61_20860</name>
</gene>
<keyword evidence="5" id="KW-1185">Reference proteome</keyword>